<dbReference type="PANTHER" id="PTHR12992">
    <property type="entry name" value="NUDIX HYDROLASE"/>
    <property type="match status" value="1"/>
</dbReference>
<dbReference type="Proteomes" id="UP001567538">
    <property type="component" value="Unassembled WGS sequence"/>
</dbReference>
<dbReference type="AlphaFoldDB" id="A0ABD1HV20"/>
<protein>
    <submittedName>
        <fullName evidence="1">Nudix hydrolase 15, mitochondrial-like</fullName>
    </submittedName>
</protein>
<dbReference type="Gene3D" id="3.90.79.10">
    <property type="entry name" value="Nucleoside Triphosphate Pyrophosphohydrolase"/>
    <property type="match status" value="1"/>
</dbReference>
<dbReference type="PANTHER" id="PTHR12992:SF41">
    <property type="entry name" value="NUDIX HYDROLASE 11"/>
    <property type="match status" value="1"/>
</dbReference>
<evidence type="ECO:0000313" key="1">
    <source>
        <dbReference type="EMBL" id="KAL1560302.1"/>
    </source>
</evidence>
<dbReference type="EMBL" id="JBEAFC010000004">
    <property type="protein sequence ID" value="KAL1560302.1"/>
    <property type="molecule type" value="Genomic_DNA"/>
</dbReference>
<gene>
    <name evidence="1" type="ORF">AAHA92_10529</name>
</gene>
<accession>A0ABD1HV20</accession>
<name>A0ABD1HV20_SALDI</name>
<dbReference type="InterPro" id="IPR045121">
    <property type="entry name" value="CoAse"/>
</dbReference>
<comment type="caution">
    <text evidence="1">The sequence shown here is derived from an EMBL/GenBank/DDBJ whole genome shotgun (WGS) entry which is preliminary data.</text>
</comment>
<proteinExistence type="predicted"/>
<keyword evidence="2" id="KW-1185">Reference proteome</keyword>
<reference evidence="1 2" key="1">
    <citation type="submission" date="2024-06" db="EMBL/GenBank/DDBJ databases">
        <title>A chromosome level genome sequence of Diviner's sage (Salvia divinorum).</title>
        <authorList>
            <person name="Ford S.A."/>
            <person name="Ro D.-K."/>
            <person name="Ness R.W."/>
            <person name="Phillips M.A."/>
        </authorList>
    </citation>
    <scope>NUCLEOTIDE SEQUENCE [LARGE SCALE GENOMIC DNA]</scope>
    <source>
        <strain evidence="1">SAF-2024a</strain>
        <tissue evidence="1">Leaf</tissue>
    </source>
</reference>
<dbReference type="InterPro" id="IPR015797">
    <property type="entry name" value="NUDIX_hydrolase-like_dom_sf"/>
</dbReference>
<dbReference type="SUPFAM" id="SSF55811">
    <property type="entry name" value="Nudix"/>
    <property type="match status" value="1"/>
</dbReference>
<sequence length="147" mass="17150">MTATPPPPSERPTKKSDWTHPSIVEVVSILHPFYTKRHITVFPVIAITWDISGFSPVLNASEVESVFDVPLEMFLKNENRREEKVELMGDRFLVHYFDYVTENICYTIWALTASILIEAASIIYERLPPIEEQKPKFWSRSRHLNME</sequence>
<organism evidence="1 2">
    <name type="scientific">Salvia divinorum</name>
    <name type="common">Maria pastora</name>
    <name type="synonym">Diviner's sage</name>
    <dbReference type="NCBI Taxonomy" id="28513"/>
    <lineage>
        <taxon>Eukaryota</taxon>
        <taxon>Viridiplantae</taxon>
        <taxon>Streptophyta</taxon>
        <taxon>Embryophyta</taxon>
        <taxon>Tracheophyta</taxon>
        <taxon>Spermatophyta</taxon>
        <taxon>Magnoliopsida</taxon>
        <taxon>eudicotyledons</taxon>
        <taxon>Gunneridae</taxon>
        <taxon>Pentapetalae</taxon>
        <taxon>asterids</taxon>
        <taxon>lamiids</taxon>
        <taxon>Lamiales</taxon>
        <taxon>Lamiaceae</taxon>
        <taxon>Nepetoideae</taxon>
        <taxon>Mentheae</taxon>
        <taxon>Salviinae</taxon>
        <taxon>Salvia</taxon>
        <taxon>Salvia subgen. Calosphace</taxon>
    </lineage>
</organism>
<evidence type="ECO:0000313" key="2">
    <source>
        <dbReference type="Proteomes" id="UP001567538"/>
    </source>
</evidence>